<keyword evidence="6 11" id="KW-0560">Oxidoreductase</keyword>
<dbReference type="Gene3D" id="3.40.228.10">
    <property type="entry name" value="Dimethylsulfoxide Reductase, domain 2"/>
    <property type="match status" value="1"/>
</dbReference>
<name>A0A1J5NPS6_NEOTH</name>
<sequence>MAYQLSRRSFLKGLAAGGALTALTAYGGLKMAPTAAGVADGYPEAAAGARVFRNVCPRNCYDTCSMLSYVKDGILRKVSGDPANTFTNGRLCVKGYTYTRRVYSPDRLKYPMKQDKRGSGRWQRISWDEALDIIARKILDIKKQYGSTLPVCLNKYSGNFDILHYGIEGMMSSIGYTTRALGTPCWPAGIDAQTYDFGTLWNNDPEDLVNSRYIILWGVNPAWTSVHSMRFLYAAREKGAKLVVIDPVVTQTASKADLYLQIKPATDGALALGMARHILDNGWVDQEYLKANAVGWEEFFAYLRREVTLDWASKVTGIPAGVIADLAREYATTKPAAIWIGYGLQRHTNGGQNVRAIDALAAITGNVGKSGGGALYGHLETWGFNYAAMTMPKPAGALGVKKPDGTMSDRFININNFGAELLNVKDPPVKMLWIACRNPLSQDPEPQVVQKAFENMDLVVTVDHFLTRTAAWSDIVLPATTQFEEYGVNASYWHYWVGINEQAIEPYFEAKNDVQIAMLLSAKLNALEPGSCTYPTGGSLEELVGKEFNQKMLDLLGIADYRELKQGPRKAKLLTAAWSDGKFRTPSGKIEIKSSEAPKYGLPALPVYVPEKQAPPEYPYRFITPHWRHGLHSQFQNIDWMMNVSPEPFVEIHPATAAAKGIRDGDWVKIYNEIGYLTLKARITATTAPEILVAYEAWYKDLDYNLNYTVKAVPSDMGKKATGNRGLAFHDNFVNIEKVR</sequence>
<dbReference type="PROSITE" id="PS00490">
    <property type="entry name" value="MOLYBDOPTERIN_PROK_2"/>
    <property type="match status" value="1"/>
</dbReference>
<feature type="chain" id="PRO_5039053765" evidence="9">
    <location>
        <begin position="28"/>
        <end position="740"/>
    </location>
</feature>
<evidence type="ECO:0000256" key="8">
    <source>
        <dbReference type="ARBA" id="ARBA00023014"/>
    </source>
</evidence>
<dbReference type="InterPro" id="IPR050612">
    <property type="entry name" value="Prok_Mopterin_Oxidored"/>
</dbReference>
<evidence type="ECO:0000256" key="6">
    <source>
        <dbReference type="ARBA" id="ARBA00023002"/>
    </source>
</evidence>
<dbReference type="InterPro" id="IPR006963">
    <property type="entry name" value="Mopterin_OxRdtase_4Fe-4S_dom"/>
</dbReference>
<evidence type="ECO:0000256" key="4">
    <source>
        <dbReference type="ARBA" id="ARBA00022723"/>
    </source>
</evidence>
<comment type="caution">
    <text evidence="11">The sequence shown here is derived from an EMBL/GenBank/DDBJ whole genome shotgun (WGS) entry which is preliminary data.</text>
</comment>
<dbReference type="InterPro" id="IPR006311">
    <property type="entry name" value="TAT_signal"/>
</dbReference>
<keyword evidence="5 9" id="KW-0732">Signal</keyword>
<dbReference type="Gene3D" id="3.40.50.740">
    <property type="match status" value="1"/>
</dbReference>
<dbReference type="SUPFAM" id="SSF53706">
    <property type="entry name" value="Formate dehydrogenase/DMSO reductase, domains 1-3"/>
    <property type="match status" value="1"/>
</dbReference>
<evidence type="ECO:0000256" key="9">
    <source>
        <dbReference type="SAM" id="SignalP"/>
    </source>
</evidence>
<keyword evidence="3" id="KW-0500">Molybdenum</keyword>
<dbReference type="InterPro" id="IPR006657">
    <property type="entry name" value="MoPterin_dinucl-bd_dom"/>
</dbReference>
<dbReference type="PROSITE" id="PS51318">
    <property type="entry name" value="TAT"/>
    <property type="match status" value="1"/>
</dbReference>
<dbReference type="GO" id="GO:0046872">
    <property type="term" value="F:metal ion binding"/>
    <property type="evidence" value="ECO:0007669"/>
    <property type="project" value="UniProtKB-KW"/>
</dbReference>
<dbReference type="Gene3D" id="2.40.40.20">
    <property type="match status" value="1"/>
</dbReference>
<dbReference type="EMBL" id="MDDC01000002">
    <property type="protein sequence ID" value="OIQ61193.1"/>
    <property type="molecule type" value="Genomic_DNA"/>
</dbReference>
<evidence type="ECO:0000256" key="7">
    <source>
        <dbReference type="ARBA" id="ARBA00023004"/>
    </source>
</evidence>
<dbReference type="AlphaFoldDB" id="A0A1J5NPS6"/>
<organism evidence="11 12">
    <name type="scientific">Neomoorella thermoacetica</name>
    <name type="common">Clostridium thermoaceticum</name>
    <dbReference type="NCBI Taxonomy" id="1525"/>
    <lineage>
        <taxon>Bacteria</taxon>
        <taxon>Bacillati</taxon>
        <taxon>Bacillota</taxon>
        <taxon>Clostridia</taxon>
        <taxon>Neomoorellales</taxon>
        <taxon>Neomoorellaceae</taxon>
        <taxon>Neomoorella</taxon>
    </lineage>
</organism>
<proteinExistence type="inferred from homology"/>
<dbReference type="SMART" id="SM00926">
    <property type="entry name" value="Molybdop_Fe4S4"/>
    <property type="match status" value="1"/>
</dbReference>
<dbReference type="InterPro" id="IPR006656">
    <property type="entry name" value="Mopterin_OxRdtase"/>
</dbReference>
<evidence type="ECO:0000256" key="1">
    <source>
        <dbReference type="ARBA" id="ARBA00001942"/>
    </source>
</evidence>
<feature type="domain" description="4Fe-4S Mo/W bis-MGD-type" evidence="10">
    <location>
        <begin position="49"/>
        <end position="106"/>
    </location>
</feature>
<dbReference type="PANTHER" id="PTHR43742:SF6">
    <property type="entry name" value="OXIDOREDUCTASE YYAE-RELATED"/>
    <property type="match status" value="1"/>
</dbReference>
<feature type="signal peptide" evidence="9">
    <location>
        <begin position="1"/>
        <end position="27"/>
    </location>
</feature>
<dbReference type="Pfam" id="PF00384">
    <property type="entry name" value="Molybdopterin"/>
    <property type="match status" value="1"/>
</dbReference>
<protein>
    <submittedName>
        <fullName evidence="11">Dimethyl sulfoxide reductase DmsA</fullName>
        <ecNumber evidence="11">1.8.5.3</ecNumber>
    </submittedName>
</protein>
<dbReference type="Gene3D" id="2.20.25.90">
    <property type="entry name" value="ADC-like domains"/>
    <property type="match status" value="1"/>
</dbReference>
<dbReference type="Pfam" id="PF01568">
    <property type="entry name" value="Molydop_binding"/>
    <property type="match status" value="1"/>
</dbReference>
<dbReference type="InterPro" id="IPR009010">
    <property type="entry name" value="Asp_de-COase-like_dom_sf"/>
</dbReference>
<evidence type="ECO:0000256" key="5">
    <source>
        <dbReference type="ARBA" id="ARBA00022729"/>
    </source>
</evidence>
<dbReference type="PROSITE" id="PS51669">
    <property type="entry name" value="4FE4S_MOW_BIS_MGD"/>
    <property type="match status" value="1"/>
</dbReference>
<accession>A0A1J5NPS6</accession>
<dbReference type="NCBIfam" id="TIGR01409">
    <property type="entry name" value="TAT_signal_seq"/>
    <property type="match status" value="1"/>
</dbReference>
<dbReference type="InterPro" id="IPR006655">
    <property type="entry name" value="Mopterin_OxRdtase_prok_CS"/>
</dbReference>
<dbReference type="OrthoDB" id="219031at2"/>
<dbReference type="GO" id="GO:0016491">
    <property type="term" value="F:oxidoreductase activity"/>
    <property type="evidence" value="ECO:0007669"/>
    <property type="project" value="UniProtKB-KW"/>
</dbReference>
<dbReference type="Pfam" id="PF04879">
    <property type="entry name" value="Molybdop_Fe4S4"/>
    <property type="match status" value="1"/>
</dbReference>
<dbReference type="CDD" id="cd02766">
    <property type="entry name" value="MopB_3"/>
    <property type="match status" value="1"/>
</dbReference>
<dbReference type="PROSITE" id="PS00932">
    <property type="entry name" value="MOLYBDOPTERIN_PROK_3"/>
    <property type="match status" value="1"/>
</dbReference>
<gene>
    <name evidence="11" type="primary">dmsA_1</name>
    <name evidence="11" type="ORF">MOTE_02690</name>
</gene>
<dbReference type="Proteomes" id="UP000182811">
    <property type="component" value="Unassembled WGS sequence"/>
</dbReference>
<comment type="similarity">
    <text evidence="2">Belongs to the prokaryotic molybdopterin-containing oxidoreductase family.</text>
</comment>
<keyword evidence="8" id="KW-0411">Iron-sulfur</keyword>
<dbReference type="GO" id="GO:0043546">
    <property type="term" value="F:molybdopterin cofactor binding"/>
    <property type="evidence" value="ECO:0007669"/>
    <property type="project" value="InterPro"/>
</dbReference>
<dbReference type="EC" id="1.8.5.3" evidence="11"/>
<dbReference type="InterPro" id="IPR019546">
    <property type="entry name" value="TAT_signal_bac_arc"/>
</dbReference>
<comment type="cofactor">
    <cofactor evidence="1">
        <name>Mo-bis(molybdopterin guanine dinucleotide)</name>
        <dbReference type="ChEBI" id="CHEBI:60539"/>
    </cofactor>
</comment>
<dbReference type="PANTHER" id="PTHR43742">
    <property type="entry name" value="TRIMETHYLAMINE-N-OXIDE REDUCTASE"/>
    <property type="match status" value="1"/>
</dbReference>
<dbReference type="Pfam" id="PF10518">
    <property type="entry name" value="TAT_signal"/>
    <property type="match status" value="1"/>
</dbReference>
<evidence type="ECO:0000256" key="3">
    <source>
        <dbReference type="ARBA" id="ARBA00022505"/>
    </source>
</evidence>
<reference evidence="11 12" key="1">
    <citation type="submission" date="2016-08" db="EMBL/GenBank/DDBJ databases">
        <title>Genome-based comparison of Moorella thermoacetic strains.</title>
        <authorList>
            <person name="Poehlein A."/>
            <person name="Bengelsdorf F.R."/>
            <person name="Esser C."/>
            <person name="Duerre P."/>
            <person name="Daniel R."/>
        </authorList>
    </citation>
    <scope>NUCLEOTIDE SEQUENCE [LARGE SCALE GENOMIC DNA]</scope>
    <source>
        <strain evidence="11 12">DSM 21394</strain>
    </source>
</reference>
<evidence type="ECO:0000256" key="2">
    <source>
        <dbReference type="ARBA" id="ARBA00010312"/>
    </source>
</evidence>
<evidence type="ECO:0000313" key="11">
    <source>
        <dbReference type="EMBL" id="OIQ61193.1"/>
    </source>
</evidence>
<evidence type="ECO:0000259" key="10">
    <source>
        <dbReference type="PROSITE" id="PS51669"/>
    </source>
</evidence>
<dbReference type="GO" id="GO:0051536">
    <property type="term" value="F:iron-sulfur cluster binding"/>
    <property type="evidence" value="ECO:0007669"/>
    <property type="project" value="UniProtKB-KW"/>
</dbReference>
<keyword evidence="7" id="KW-0408">Iron</keyword>
<keyword evidence="4" id="KW-0479">Metal-binding</keyword>
<dbReference type="SUPFAM" id="SSF50692">
    <property type="entry name" value="ADC-like"/>
    <property type="match status" value="1"/>
</dbReference>
<dbReference type="Gene3D" id="3.30.2070.10">
    <property type="entry name" value="Formate dehydrogenase/DMSO reductase"/>
    <property type="match status" value="1"/>
</dbReference>
<evidence type="ECO:0000313" key="12">
    <source>
        <dbReference type="Proteomes" id="UP000182811"/>
    </source>
</evidence>